<evidence type="ECO:0000256" key="8">
    <source>
        <dbReference type="ARBA" id="ARBA00023288"/>
    </source>
</evidence>
<dbReference type="GO" id="GO:0005576">
    <property type="term" value="C:extracellular region"/>
    <property type="evidence" value="ECO:0007669"/>
    <property type="project" value="UniProtKB-SubCell"/>
</dbReference>
<keyword evidence="5" id="KW-0325">Glycoprotein</keyword>
<evidence type="ECO:0000256" key="10">
    <source>
        <dbReference type="SAM" id="SignalP"/>
    </source>
</evidence>
<comment type="similarity">
    <text evidence="3">Belongs to the RBT5 family.</text>
</comment>
<dbReference type="Proteomes" id="UP001219568">
    <property type="component" value="Unassembled WGS sequence"/>
</dbReference>
<sequence length="553" mass="58782">MKTVAFLSLFGVATLAHPAGLWWGTDTCFTSPENTDNQCSNVQETGFDWSELLDDDDWGYDGFDFIGFNPKNDCGGSTGGDCIGGTLSRHDDWTLKVDADDAPFSVRNFHLSTSRQTDVILTYKTPKGHSCHQVVSSSPEGVDVENDQCGGAVSVEFKLPEQSKFGECELDLHQIDFDCSAGEKPPHSVASQSQSYPESTSSSTTNPVSSYMPTSSAPDISFPTRTPQVTTSTAWTTAKFLVTSCAPTVTQCPAHSTVVVTSTYVLSTTVCPYQSTETGHLHSLGWETTSTGISHESPHVSVPNLPPRVTSKTGEPSPAVTSSEPIPTSPSTHAPCPNLVPKCMNTWLSIPKCDSNSDAACFCPSSEFTDKVTSCIQAWGKSDQEIQSALSYFAGICASYVPKNPAIVDIVPTSTPHGPATKTSNPSQVASITTTPVENVTAVTRAPHTPCTTITWSSHTVTVPQVGFSTVTGSSSTTVNLVLITPTATEWSHTSHSSPTSTMTTKRKTTTSSVYTTTASKPTETFVVSNTGSRSGLKSLWAFGVAILALSLY</sequence>
<reference evidence="12" key="1">
    <citation type="journal article" date="2023" name="IMA Fungus">
        <title>Comparative genomic study of the Penicillium genus elucidates a diverse pangenome and 15 lateral gene transfer events.</title>
        <authorList>
            <person name="Petersen C."/>
            <person name="Sorensen T."/>
            <person name="Nielsen M.R."/>
            <person name="Sondergaard T.E."/>
            <person name="Sorensen J.L."/>
            <person name="Fitzpatrick D.A."/>
            <person name="Frisvad J.C."/>
            <person name="Nielsen K.L."/>
        </authorList>
    </citation>
    <scope>NUCLEOTIDE SEQUENCE</scope>
    <source>
        <strain evidence="12">IBT 15450</strain>
    </source>
</reference>
<dbReference type="InterPro" id="IPR008427">
    <property type="entry name" value="Extracellular_membr_CFEM_dom"/>
</dbReference>
<protein>
    <recommendedName>
        <fullName evidence="11">CFEM domain-containing protein</fullName>
    </recommendedName>
</protein>
<keyword evidence="7" id="KW-1015">Disulfide bond</keyword>
<comment type="caution">
    <text evidence="12">The sequence shown here is derived from an EMBL/GenBank/DDBJ whole genome shotgun (WGS) entry which is preliminary data.</text>
</comment>
<keyword evidence="5" id="KW-0472">Membrane</keyword>
<evidence type="ECO:0000256" key="5">
    <source>
        <dbReference type="ARBA" id="ARBA00022622"/>
    </source>
</evidence>
<evidence type="ECO:0000313" key="12">
    <source>
        <dbReference type="EMBL" id="KAJ6023615.1"/>
    </source>
</evidence>
<evidence type="ECO:0000256" key="7">
    <source>
        <dbReference type="ARBA" id="ARBA00023157"/>
    </source>
</evidence>
<feature type="signal peptide" evidence="10">
    <location>
        <begin position="1"/>
        <end position="16"/>
    </location>
</feature>
<keyword evidence="13" id="KW-1185">Reference proteome</keyword>
<keyword evidence="8" id="KW-0449">Lipoprotein</keyword>
<evidence type="ECO:0000256" key="1">
    <source>
        <dbReference type="ARBA" id="ARBA00004589"/>
    </source>
</evidence>
<proteinExistence type="inferred from homology"/>
<feature type="compositionally biased region" description="Low complexity" evidence="9">
    <location>
        <begin position="191"/>
        <end position="211"/>
    </location>
</feature>
<evidence type="ECO:0000256" key="9">
    <source>
        <dbReference type="SAM" id="MobiDB-lite"/>
    </source>
</evidence>
<accession>A0AAD6I0R6</accession>
<feature type="region of interest" description="Disordered" evidence="9">
    <location>
        <begin position="183"/>
        <end position="227"/>
    </location>
</feature>
<dbReference type="Pfam" id="PF05730">
    <property type="entry name" value="CFEM"/>
    <property type="match status" value="1"/>
</dbReference>
<evidence type="ECO:0000256" key="6">
    <source>
        <dbReference type="ARBA" id="ARBA00022729"/>
    </source>
</evidence>
<feature type="compositionally biased region" description="Low complexity" evidence="9">
    <location>
        <begin position="321"/>
        <end position="332"/>
    </location>
</feature>
<keyword evidence="4" id="KW-0964">Secreted</keyword>
<evidence type="ECO:0000256" key="3">
    <source>
        <dbReference type="ARBA" id="ARBA00010031"/>
    </source>
</evidence>
<gene>
    <name evidence="12" type="ORF">N7460_014010</name>
</gene>
<organism evidence="12 13">
    <name type="scientific">Penicillium canescens</name>
    <dbReference type="NCBI Taxonomy" id="5083"/>
    <lineage>
        <taxon>Eukaryota</taxon>
        <taxon>Fungi</taxon>
        <taxon>Dikarya</taxon>
        <taxon>Ascomycota</taxon>
        <taxon>Pezizomycotina</taxon>
        <taxon>Eurotiomycetes</taxon>
        <taxon>Eurotiomycetidae</taxon>
        <taxon>Eurotiales</taxon>
        <taxon>Aspergillaceae</taxon>
        <taxon>Penicillium</taxon>
    </lineage>
</organism>
<dbReference type="GO" id="GO:0098552">
    <property type="term" value="C:side of membrane"/>
    <property type="evidence" value="ECO:0007669"/>
    <property type="project" value="UniProtKB-KW"/>
</dbReference>
<reference evidence="12" key="2">
    <citation type="submission" date="2023-01" db="EMBL/GenBank/DDBJ databases">
        <authorList>
            <person name="Petersen C."/>
        </authorList>
    </citation>
    <scope>NUCLEOTIDE SEQUENCE</scope>
    <source>
        <strain evidence="12">IBT 15450</strain>
    </source>
</reference>
<dbReference type="AlphaFoldDB" id="A0AAD6I0R6"/>
<feature type="compositionally biased region" description="Polar residues" evidence="9">
    <location>
        <begin position="212"/>
        <end position="227"/>
    </location>
</feature>
<evidence type="ECO:0000256" key="4">
    <source>
        <dbReference type="ARBA" id="ARBA00022525"/>
    </source>
</evidence>
<feature type="region of interest" description="Disordered" evidence="9">
    <location>
        <begin position="294"/>
        <end position="332"/>
    </location>
</feature>
<evidence type="ECO:0000256" key="2">
    <source>
        <dbReference type="ARBA" id="ARBA00004613"/>
    </source>
</evidence>
<evidence type="ECO:0000313" key="13">
    <source>
        <dbReference type="Proteomes" id="UP001219568"/>
    </source>
</evidence>
<keyword evidence="5" id="KW-0336">GPI-anchor</keyword>
<evidence type="ECO:0000259" key="11">
    <source>
        <dbReference type="Pfam" id="PF05730"/>
    </source>
</evidence>
<name>A0AAD6I0R6_PENCN</name>
<keyword evidence="6 10" id="KW-0732">Signal</keyword>
<feature type="chain" id="PRO_5041948179" description="CFEM domain-containing protein" evidence="10">
    <location>
        <begin position="17"/>
        <end position="553"/>
    </location>
</feature>
<feature type="domain" description="CFEM" evidence="11">
    <location>
        <begin position="337"/>
        <end position="398"/>
    </location>
</feature>
<comment type="subcellular location">
    <subcellularLocation>
        <location evidence="1">Membrane</location>
        <topology evidence="1">Lipid-anchor</topology>
        <topology evidence="1">GPI-anchor</topology>
    </subcellularLocation>
    <subcellularLocation>
        <location evidence="2">Secreted</location>
    </subcellularLocation>
</comment>
<dbReference type="EMBL" id="JAQJZL010000016">
    <property type="protein sequence ID" value="KAJ6023615.1"/>
    <property type="molecule type" value="Genomic_DNA"/>
</dbReference>
<feature type="region of interest" description="Disordered" evidence="9">
    <location>
        <begin position="492"/>
        <end position="516"/>
    </location>
</feature>